<dbReference type="VEuPathDB" id="FungiDB:ASPZODRAFT_1503783"/>
<evidence type="ECO:0000313" key="2">
    <source>
        <dbReference type="Proteomes" id="UP000184188"/>
    </source>
</evidence>
<proteinExistence type="predicted"/>
<accession>A0A1L9S4W9</accession>
<dbReference type="EMBL" id="KV878365">
    <property type="protein sequence ID" value="OJJ42196.1"/>
    <property type="molecule type" value="Genomic_DNA"/>
</dbReference>
<reference evidence="2" key="1">
    <citation type="journal article" date="2017" name="Genome Biol.">
        <title>Comparative genomics reveals high biological diversity and specific adaptations in the industrially and medically important fungal genus Aspergillus.</title>
        <authorList>
            <person name="de Vries R.P."/>
            <person name="Riley R."/>
            <person name="Wiebenga A."/>
            <person name="Aguilar-Osorio G."/>
            <person name="Amillis S."/>
            <person name="Uchima C.A."/>
            <person name="Anderluh G."/>
            <person name="Asadollahi M."/>
            <person name="Askin M."/>
            <person name="Barry K."/>
            <person name="Battaglia E."/>
            <person name="Bayram O."/>
            <person name="Benocci T."/>
            <person name="Braus-Stromeyer S.A."/>
            <person name="Caldana C."/>
            <person name="Canovas D."/>
            <person name="Cerqueira G.C."/>
            <person name="Chen F."/>
            <person name="Chen W."/>
            <person name="Choi C."/>
            <person name="Clum A."/>
            <person name="Dos Santos R.A."/>
            <person name="Damasio A.R."/>
            <person name="Diallinas G."/>
            <person name="Emri T."/>
            <person name="Fekete E."/>
            <person name="Flipphi M."/>
            <person name="Freyberg S."/>
            <person name="Gallo A."/>
            <person name="Gournas C."/>
            <person name="Habgood R."/>
            <person name="Hainaut M."/>
            <person name="Harispe M.L."/>
            <person name="Henrissat B."/>
            <person name="Hilden K.S."/>
            <person name="Hope R."/>
            <person name="Hossain A."/>
            <person name="Karabika E."/>
            <person name="Karaffa L."/>
            <person name="Karanyi Z."/>
            <person name="Krasevec N."/>
            <person name="Kuo A."/>
            <person name="Kusch H."/>
            <person name="LaButti K."/>
            <person name="Lagendijk E.L."/>
            <person name="Lapidus A."/>
            <person name="Levasseur A."/>
            <person name="Lindquist E."/>
            <person name="Lipzen A."/>
            <person name="Logrieco A.F."/>
            <person name="MacCabe A."/>
            <person name="Maekelae M.R."/>
            <person name="Malavazi I."/>
            <person name="Melin P."/>
            <person name="Meyer V."/>
            <person name="Mielnichuk N."/>
            <person name="Miskei M."/>
            <person name="Molnar A.P."/>
            <person name="Mule G."/>
            <person name="Ngan C.Y."/>
            <person name="Orejas M."/>
            <person name="Orosz E."/>
            <person name="Ouedraogo J.P."/>
            <person name="Overkamp K.M."/>
            <person name="Park H.-S."/>
            <person name="Perrone G."/>
            <person name="Piumi F."/>
            <person name="Punt P.J."/>
            <person name="Ram A.F."/>
            <person name="Ramon A."/>
            <person name="Rauscher S."/>
            <person name="Record E."/>
            <person name="Riano-Pachon D.M."/>
            <person name="Robert V."/>
            <person name="Roehrig J."/>
            <person name="Ruller R."/>
            <person name="Salamov A."/>
            <person name="Salih N.S."/>
            <person name="Samson R.A."/>
            <person name="Sandor E."/>
            <person name="Sanguinetti M."/>
            <person name="Schuetze T."/>
            <person name="Sepcic K."/>
            <person name="Shelest E."/>
            <person name="Sherlock G."/>
            <person name="Sophianopoulou V."/>
            <person name="Squina F.M."/>
            <person name="Sun H."/>
            <person name="Susca A."/>
            <person name="Todd R.B."/>
            <person name="Tsang A."/>
            <person name="Unkles S.E."/>
            <person name="van de Wiele N."/>
            <person name="van Rossen-Uffink D."/>
            <person name="Oliveira J.V."/>
            <person name="Vesth T.C."/>
            <person name="Visser J."/>
            <person name="Yu J.-H."/>
            <person name="Zhou M."/>
            <person name="Andersen M.R."/>
            <person name="Archer D.B."/>
            <person name="Baker S.E."/>
            <person name="Benoit I."/>
            <person name="Brakhage A.A."/>
            <person name="Braus G.H."/>
            <person name="Fischer R."/>
            <person name="Frisvad J.C."/>
            <person name="Goldman G.H."/>
            <person name="Houbraken J."/>
            <person name="Oakley B."/>
            <person name="Pocsi I."/>
            <person name="Scazzocchio C."/>
            <person name="Seiboth B."/>
            <person name="vanKuyk P.A."/>
            <person name="Wortman J."/>
            <person name="Dyer P.S."/>
            <person name="Grigoriev I.V."/>
        </authorList>
    </citation>
    <scope>NUCLEOTIDE SEQUENCE [LARGE SCALE GENOMIC DNA]</scope>
    <source>
        <strain evidence="2">CBS 506.65</strain>
    </source>
</reference>
<evidence type="ECO:0000313" key="1">
    <source>
        <dbReference type="EMBL" id="OJJ42196.1"/>
    </source>
</evidence>
<gene>
    <name evidence="1" type="ORF">ASPZODRAFT_1503783</name>
</gene>
<name>A0A1L9S4W9_9EURO</name>
<dbReference type="GeneID" id="34612079"/>
<dbReference type="RefSeq" id="XP_022576706.1">
    <property type="nucleotide sequence ID" value="XM_022725614.1"/>
</dbReference>
<keyword evidence="2" id="KW-1185">Reference proteome</keyword>
<dbReference type="AlphaFoldDB" id="A0A1L9S4W9"/>
<organism evidence="1 2">
    <name type="scientific">Penicilliopsis zonata CBS 506.65</name>
    <dbReference type="NCBI Taxonomy" id="1073090"/>
    <lineage>
        <taxon>Eukaryota</taxon>
        <taxon>Fungi</taxon>
        <taxon>Dikarya</taxon>
        <taxon>Ascomycota</taxon>
        <taxon>Pezizomycotina</taxon>
        <taxon>Eurotiomycetes</taxon>
        <taxon>Eurotiomycetidae</taxon>
        <taxon>Eurotiales</taxon>
        <taxon>Aspergillaceae</taxon>
        <taxon>Penicilliopsis</taxon>
    </lineage>
</organism>
<dbReference type="Proteomes" id="UP000184188">
    <property type="component" value="Unassembled WGS sequence"/>
</dbReference>
<sequence length="131" mass="14596">MQHRKRFLNLFSSFYTCQGRLGFPIDVHVVAILKRVPDLLGAVCTIPGGTEDLHLPGLVLVLDIQFPGGRSGMISLFVGREEGNRLFRGLLGIIPKLFGQEIESPCRRLVCIIRDGLLDAEFLNNSNQAEY</sequence>
<protein>
    <submittedName>
        <fullName evidence="1">Uncharacterized protein</fullName>
    </submittedName>
</protein>